<evidence type="ECO:0000313" key="1">
    <source>
        <dbReference type="EMBL" id="CAL5229080.1"/>
    </source>
</evidence>
<name>A0ABP1GCR3_9CHLO</name>
<dbReference type="Gene3D" id="1.25.40.420">
    <property type="match status" value="1"/>
</dbReference>
<comment type="caution">
    <text evidence="1">The sequence shown here is derived from an EMBL/GenBank/DDBJ whole genome shotgun (WGS) entry which is preliminary data.</text>
</comment>
<dbReference type="Proteomes" id="UP001497392">
    <property type="component" value="Unassembled WGS sequence"/>
</dbReference>
<dbReference type="EMBL" id="CAXHTA020000019">
    <property type="protein sequence ID" value="CAL5229080.1"/>
    <property type="molecule type" value="Genomic_DNA"/>
</dbReference>
<gene>
    <name evidence="1" type="primary">g12336</name>
    <name evidence="1" type="ORF">VP750_LOCUS10986</name>
</gene>
<organism evidence="1 2">
    <name type="scientific">Coccomyxa viridis</name>
    <dbReference type="NCBI Taxonomy" id="1274662"/>
    <lineage>
        <taxon>Eukaryota</taxon>
        <taxon>Viridiplantae</taxon>
        <taxon>Chlorophyta</taxon>
        <taxon>core chlorophytes</taxon>
        <taxon>Trebouxiophyceae</taxon>
        <taxon>Trebouxiophyceae incertae sedis</taxon>
        <taxon>Coccomyxaceae</taxon>
        <taxon>Coccomyxa</taxon>
    </lineage>
</organism>
<reference evidence="1 2" key="1">
    <citation type="submission" date="2024-06" db="EMBL/GenBank/DDBJ databases">
        <authorList>
            <person name="Kraege A."/>
            <person name="Thomma B."/>
        </authorList>
    </citation>
    <scope>NUCLEOTIDE SEQUENCE [LARGE SCALE GENOMIC DNA]</scope>
</reference>
<protein>
    <submittedName>
        <fullName evidence="1">G12336 protein</fullName>
    </submittedName>
</protein>
<accession>A0ABP1GCR3</accession>
<sequence length="107" mass="12039">MGSLTPSPKTATHRLQVNQLKERCVTRLKFSLTRDNFAETVVLADRVNHQGLQQACVNFAMQEENRSVLQNGEQKMLKRIVDDAPDLAVKLMEAFMKQGVPKEAQNG</sequence>
<proteinExistence type="predicted"/>
<evidence type="ECO:0000313" key="2">
    <source>
        <dbReference type="Proteomes" id="UP001497392"/>
    </source>
</evidence>
<keyword evidence="2" id="KW-1185">Reference proteome</keyword>